<organism evidence="2 3">
    <name type="scientific">Salipaludibacillus agaradhaerens</name>
    <name type="common">Bacillus agaradhaerens</name>
    <dbReference type="NCBI Taxonomy" id="76935"/>
    <lineage>
        <taxon>Bacteria</taxon>
        <taxon>Bacillati</taxon>
        <taxon>Bacillota</taxon>
        <taxon>Bacilli</taxon>
        <taxon>Bacillales</taxon>
        <taxon>Bacillaceae</taxon>
    </lineage>
</organism>
<dbReference type="PROSITE" id="PS51819">
    <property type="entry name" value="VOC"/>
    <property type="match status" value="1"/>
</dbReference>
<feature type="domain" description="VOC" evidence="1">
    <location>
        <begin position="4"/>
        <end position="128"/>
    </location>
</feature>
<dbReference type="PANTHER" id="PTHR36437">
    <property type="entry name" value="GLYOXALASE/BLEOMYCIN RESISTANCE PROTEIN/DIOXYGENASE"/>
    <property type="match status" value="1"/>
</dbReference>
<evidence type="ECO:0000259" key="1">
    <source>
        <dbReference type="PROSITE" id="PS51819"/>
    </source>
</evidence>
<evidence type="ECO:0000313" key="3">
    <source>
        <dbReference type="Proteomes" id="UP001057753"/>
    </source>
</evidence>
<dbReference type="InterPro" id="IPR004360">
    <property type="entry name" value="Glyas_Fos-R_dOase_dom"/>
</dbReference>
<comment type="caution">
    <text evidence="2">The sequence shown here is derived from an EMBL/GenBank/DDBJ whole genome shotgun (WGS) entry which is preliminary data.</text>
</comment>
<accession>A0A9Q4B4J2</accession>
<reference evidence="2" key="1">
    <citation type="submission" date="2020-06" db="EMBL/GenBank/DDBJ databases">
        <title>Insight into the genomes of haloalkaliphilic bacilli from Kenyan soda lakes.</title>
        <authorList>
            <person name="Mwirichia R."/>
            <person name="Villamizar G.C."/>
            <person name="Poehlein A."/>
            <person name="Mugweru J."/>
            <person name="Kipnyargis A."/>
            <person name="Kiplimo D."/>
            <person name="Orwa P."/>
            <person name="Daniel R."/>
        </authorList>
    </citation>
    <scope>NUCLEOTIDE SEQUENCE</scope>
    <source>
        <strain evidence="2">B1096_S55</strain>
    </source>
</reference>
<gene>
    <name evidence="2" type="ORF">HXA33_15790</name>
</gene>
<protein>
    <submittedName>
        <fullName evidence="2">VOC family protein</fullName>
    </submittedName>
</protein>
<keyword evidence="3" id="KW-1185">Reference proteome</keyword>
<dbReference type="Pfam" id="PF00903">
    <property type="entry name" value="Glyoxalase"/>
    <property type="match status" value="1"/>
</dbReference>
<name>A0A9Q4B4J2_SALAG</name>
<dbReference type="PANTHER" id="PTHR36437:SF2">
    <property type="entry name" value="GLYOXALASE_BLEOMYCIN RESISTANCE PROTEIN_DIOXYGENASE"/>
    <property type="match status" value="1"/>
</dbReference>
<sequence>MIKAVLQCTLFVHDQQKAKVFYTEKLGFVVRADEEFSPGWRYVTVSPADDNETVLEFVQAETPEEKSLVGKQADSQVIVMFETDNIEEDFANMKARGIIFHGVPQSVPGGKGVGFEDLYGNKLDIFEPEKRRAYR</sequence>
<dbReference type="RefSeq" id="WP_257822378.1">
    <property type="nucleotide sequence ID" value="NZ_JABXYM010000001.1"/>
</dbReference>
<dbReference type="InterPro" id="IPR029068">
    <property type="entry name" value="Glyas_Bleomycin-R_OHBP_Dase"/>
</dbReference>
<dbReference type="SUPFAM" id="SSF54593">
    <property type="entry name" value="Glyoxalase/Bleomycin resistance protein/Dihydroxybiphenyl dioxygenase"/>
    <property type="match status" value="1"/>
</dbReference>
<dbReference type="InterPro" id="IPR037523">
    <property type="entry name" value="VOC_core"/>
</dbReference>
<evidence type="ECO:0000313" key="2">
    <source>
        <dbReference type="EMBL" id="MCR6098000.1"/>
    </source>
</evidence>
<dbReference type="AlphaFoldDB" id="A0A9Q4B4J2"/>
<proteinExistence type="predicted"/>
<dbReference type="Gene3D" id="3.10.180.10">
    <property type="entry name" value="2,3-Dihydroxybiphenyl 1,2-Dioxygenase, domain 1"/>
    <property type="match status" value="1"/>
</dbReference>
<dbReference type="EMBL" id="JABXYM010000001">
    <property type="protein sequence ID" value="MCR6098000.1"/>
    <property type="molecule type" value="Genomic_DNA"/>
</dbReference>
<dbReference type="Proteomes" id="UP001057753">
    <property type="component" value="Unassembled WGS sequence"/>
</dbReference>